<reference evidence="7" key="1">
    <citation type="submission" date="2016-03" db="EMBL/GenBank/DDBJ databases">
        <authorList>
            <person name="Borrel G."/>
            <person name="Mccann A."/>
            <person name="O'Toole P.W."/>
        </authorList>
    </citation>
    <scope>NUCLEOTIDE SEQUENCE</scope>
    <source>
        <strain evidence="7">183</strain>
    </source>
</reference>
<dbReference type="OMA" id="VKNFFEP"/>
<dbReference type="PROSITE" id="PS00963">
    <property type="entry name" value="RIBOSOMAL_S2_2"/>
    <property type="match status" value="1"/>
</dbReference>
<keyword evidence="2 5" id="KW-0689">Ribosomal protein</keyword>
<proteinExistence type="inferred from homology"/>
<evidence type="ECO:0000256" key="3">
    <source>
        <dbReference type="ARBA" id="ARBA00023274"/>
    </source>
</evidence>
<dbReference type="SUPFAM" id="SSF52313">
    <property type="entry name" value="Ribosomal protein S2"/>
    <property type="match status" value="1"/>
</dbReference>
<dbReference type="Proteomes" id="UP000752814">
    <property type="component" value="Unassembled WGS sequence"/>
</dbReference>
<organism evidence="7 8">
    <name type="scientific">Candidatus Methanomassiliicoccus intestinalis</name>
    <dbReference type="NCBI Taxonomy" id="1406512"/>
    <lineage>
        <taxon>Archaea</taxon>
        <taxon>Methanobacteriati</taxon>
        <taxon>Thermoplasmatota</taxon>
        <taxon>Thermoplasmata</taxon>
        <taxon>Methanomassiliicoccales</taxon>
        <taxon>Methanomassiliicoccaceae</taxon>
        <taxon>Methanomassiliicoccus</taxon>
    </lineage>
</organism>
<dbReference type="GO" id="GO:0003735">
    <property type="term" value="F:structural constituent of ribosome"/>
    <property type="evidence" value="ECO:0007669"/>
    <property type="project" value="InterPro"/>
</dbReference>
<dbReference type="InterPro" id="IPR023591">
    <property type="entry name" value="Ribosomal_uS2_flav_dom_sf"/>
</dbReference>
<evidence type="ECO:0000256" key="1">
    <source>
        <dbReference type="ARBA" id="ARBA00006242"/>
    </source>
</evidence>
<gene>
    <name evidence="5" type="primary">rps2</name>
    <name evidence="7" type="ORF">A3207_03660</name>
</gene>
<evidence type="ECO:0000256" key="5">
    <source>
        <dbReference type="HAMAP-Rule" id="MF_00291"/>
    </source>
</evidence>
<comment type="caution">
    <text evidence="7">The sequence shown here is derived from an EMBL/GenBank/DDBJ whole genome shotgun (WGS) entry which is preliminary data.</text>
</comment>
<dbReference type="GeneID" id="41322601"/>
<dbReference type="Gene3D" id="3.40.50.10490">
    <property type="entry name" value="Glucose-6-phosphate isomerase like protein, domain 1"/>
    <property type="match status" value="1"/>
</dbReference>
<dbReference type="PANTHER" id="PTHR11489">
    <property type="entry name" value="40S RIBOSOMAL PROTEIN SA"/>
    <property type="match status" value="1"/>
</dbReference>
<dbReference type="GO" id="GO:0015935">
    <property type="term" value="C:small ribosomal subunit"/>
    <property type="evidence" value="ECO:0007669"/>
    <property type="project" value="InterPro"/>
</dbReference>
<evidence type="ECO:0000256" key="2">
    <source>
        <dbReference type="ARBA" id="ARBA00022980"/>
    </source>
</evidence>
<evidence type="ECO:0000256" key="4">
    <source>
        <dbReference type="ARBA" id="ARBA00035256"/>
    </source>
</evidence>
<dbReference type="PRINTS" id="PR00395">
    <property type="entry name" value="RIBOSOMALS2"/>
</dbReference>
<keyword evidence="3 5" id="KW-0687">Ribonucleoprotein</keyword>
<name>A0A8J8PGB6_9ARCH</name>
<evidence type="ECO:0000256" key="6">
    <source>
        <dbReference type="RuleBase" id="RU003631"/>
    </source>
</evidence>
<dbReference type="InterPro" id="IPR018130">
    <property type="entry name" value="Ribosomal_uS2_CS"/>
</dbReference>
<sequence length="203" mass="22360">MSEEINADLLVPEDIYLTSGVHIGTQQKSADMKKFIFKVRSDGLYVMDVKQTDARIRAAAKFLARFPADRILVSSARQYGQKPAKIFGKTLGCKVFAGRFVPGTLTNPILPEFIEPAALLVTDPAADQQAIAEALNVGIPIVALCDANNETRNVDLVIPTNNKGRRALACVYWLLTREILKEKGIISSDDEFKLTMDDFEASL</sequence>
<dbReference type="GO" id="GO:0006412">
    <property type="term" value="P:translation"/>
    <property type="evidence" value="ECO:0007669"/>
    <property type="project" value="UniProtKB-UniRule"/>
</dbReference>
<dbReference type="InterPro" id="IPR023454">
    <property type="entry name" value="Ribosomal_uS2_arc"/>
</dbReference>
<protein>
    <recommendedName>
        <fullName evidence="4 5">Small ribosomal subunit protein uS2</fullName>
    </recommendedName>
</protein>
<evidence type="ECO:0000313" key="8">
    <source>
        <dbReference type="Proteomes" id="UP000752814"/>
    </source>
</evidence>
<dbReference type="NCBIfam" id="TIGR01012">
    <property type="entry name" value="uS2_euk_arch"/>
    <property type="match status" value="1"/>
</dbReference>
<comment type="similarity">
    <text evidence="1 5 6">Belongs to the universal ribosomal protein uS2 family.</text>
</comment>
<dbReference type="Pfam" id="PF00318">
    <property type="entry name" value="Ribosomal_S2"/>
    <property type="match status" value="2"/>
</dbReference>
<dbReference type="AlphaFoldDB" id="A0A8J8PGB6"/>
<dbReference type="InterPro" id="IPR001865">
    <property type="entry name" value="Ribosomal_uS2"/>
</dbReference>
<dbReference type="EMBL" id="LVVT01000022">
    <property type="protein sequence ID" value="TQS81510.1"/>
    <property type="molecule type" value="Genomic_DNA"/>
</dbReference>
<dbReference type="HAMAP" id="MF_00291_A">
    <property type="entry name" value="Ribosomal_uS2_A"/>
    <property type="match status" value="1"/>
</dbReference>
<dbReference type="InterPro" id="IPR005707">
    <property type="entry name" value="Ribosomal_uS2_euk/arc"/>
</dbReference>
<dbReference type="FunFam" id="3.40.50.10490:FF:000030">
    <property type="entry name" value="30S ribosomal protein S2"/>
    <property type="match status" value="1"/>
</dbReference>
<dbReference type="RefSeq" id="WP_020448090.1">
    <property type="nucleotide sequence ID" value="NZ_CAYAYA010000056.1"/>
</dbReference>
<accession>A0A8J8PGB6</accession>
<evidence type="ECO:0000313" key="7">
    <source>
        <dbReference type="EMBL" id="TQS81510.1"/>
    </source>
</evidence>